<dbReference type="Gene3D" id="3.30.2130.10">
    <property type="entry name" value="VC0802-like"/>
    <property type="match status" value="1"/>
</dbReference>
<accession>A0A523W902</accession>
<dbReference type="PANTHER" id="PTHR40099">
    <property type="entry name" value="ACETOLACTATE SYNTHASE, SMALL SUBUNIT"/>
    <property type="match status" value="1"/>
</dbReference>
<dbReference type="AlphaFoldDB" id="A0A523W902"/>
<gene>
    <name evidence="2" type="ORF">E3J48_02395</name>
</gene>
<feature type="domain" description="ACT" evidence="1">
    <location>
        <begin position="5"/>
        <end position="81"/>
    </location>
</feature>
<dbReference type="InterPro" id="IPR002912">
    <property type="entry name" value="ACT_dom"/>
</dbReference>
<dbReference type="InterPro" id="IPR045739">
    <property type="entry name" value="ACT_dom_pair"/>
</dbReference>
<dbReference type="EMBL" id="SOIZ01000099">
    <property type="protein sequence ID" value="TET63494.1"/>
    <property type="molecule type" value="Genomic_DNA"/>
</dbReference>
<proteinExistence type="predicted"/>
<dbReference type="Proteomes" id="UP000319130">
    <property type="component" value="Unassembled WGS sequence"/>
</dbReference>
<evidence type="ECO:0000259" key="1">
    <source>
        <dbReference type="PROSITE" id="PS51671"/>
    </source>
</evidence>
<evidence type="ECO:0000313" key="3">
    <source>
        <dbReference type="Proteomes" id="UP000319130"/>
    </source>
</evidence>
<dbReference type="PROSITE" id="PS51671">
    <property type="entry name" value="ACT"/>
    <property type="match status" value="1"/>
</dbReference>
<comment type="caution">
    <text evidence="2">The sequence shown here is derived from an EMBL/GenBank/DDBJ whole genome shotgun (WGS) entry which is preliminary data.</text>
</comment>
<dbReference type="SUPFAM" id="SSF55021">
    <property type="entry name" value="ACT-like"/>
    <property type="match status" value="2"/>
</dbReference>
<reference evidence="2 3" key="1">
    <citation type="submission" date="2019-03" db="EMBL/GenBank/DDBJ databases">
        <title>Metabolic potential of uncultured bacteria and archaea associated with petroleum seepage in deep-sea sediments.</title>
        <authorList>
            <person name="Dong X."/>
            <person name="Hubert C."/>
        </authorList>
    </citation>
    <scope>NUCLEOTIDE SEQUENCE [LARGE SCALE GENOMIC DNA]</scope>
    <source>
        <strain evidence="2">E29_bin52</strain>
    </source>
</reference>
<dbReference type="Pfam" id="PF19571">
    <property type="entry name" value="ACT_8"/>
    <property type="match status" value="1"/>
</dbReference>
<evidence type="ECO:0000313" key="2">
    <source>
        <dbReference type="EMBL" id="TET63494.1"/>
    </source>
</evidence>
<sequence length="143" mass="15604">MCVRQISVSLENVPGKFLEVSECLGAEGINIRAISVADTSDISTVRFVPDDPEKTTNVLRSHGYSVRETDVIAVEVPDHPGGLQAVLKPLKGANINVLYLYPYLGRGESGQPVIIVGVDKTEEAIKVLKKNWVHTFGKEIYAL</sequence>
<dbReference type="PANTHER" id="PTHR40099:SF1">
    <property type="entry name" value="ACETOLACTATE SYNTHASE, SMALL SUBUNIT"/>
    <property type="match status" value="1"/>
</dbReference>
<organism evidence="2 3">
    <name type="scientific">Aerophobetes bacterium</name>
    <dbReference type="NCBI Taxonomy" id="2030807"/>
    <lineage>
        <taxon>Bacteria</taxon>
        <taxon>Candidatus Aerophobota</taxon>
    </lineage>
</organism>
<dbReference type="InterPro" id="IPR045865">
    <property type="entry name" value="ACT-like_dom_sf"/>
</dbReference>
<protein>
    <submittedName>
        <fullName evidence="2">Amino acid-binding protein</fullName>
    </submittedName>
</protein>
<name>A0A523W902_UNCAE</name>